<dbReference type="Gene3D" id="1.10.357.10">
    <property type="entry name" value="Tetracycline Repressor, domain 2"/>
    <property type="match status" value="1"/>
</dbReference>
<dbReference type="InterPro" id="IPR050109">
    <property type="entry name" value="HTH-type_TetR-like_transc_reg"/>
</dbReference>
<feature type="DNA-binding region" description="H-T-H motif" evidence="2">
    <location>
        <begin position="29"/>
        <end position="48"/>
    </location>
</feature>
<dbReference type="Pfam" id="PF00440">
    <property type="entry name" value="TetR_N"/>
    <property type="match status" value="1"/>
</dbReference>
<dbReference type="PROSITE" id="PS50977">
    <property type="entry name" value="HTH_TETR_2"/>
    <property type="match status" value="1"/>
</dbReference>
<protein>
    <submittedName>
        <fullName evidence="4">TetR family transcriptional regulator</fullName>
    </submittedName>
</protein>
<evidence type="ECO:0000313" key="5">
    <source>
        <dbReference type="Proteomes" id="UP000245396"/>
    </source>
</evidence>
<dbReference type="SUPFAM" id="SSF46689">
    <property type="entry name" value="Homeodomain-like"/>
    <property type="match status" value="1"/>
</dbReference>
<dbReference type="Proteomes" id="UP000245396">
    <property type="component" value="Unassembled WGS sequence"/>
</dbReference>
<dbReference type="PRINTS" id="PR00455">
    <property type="entry name" value="HTHTETR"/>
</dbReference>
<organism evidence="4 5">
    <name type="scientific">Pseudaminobacter salicylatoxidans</name>
    <dbReference type="NCBI Taxonomy" id="93369"/>
    <lineage>
        <taxon>Bacteria</taxon>
        <taxon>Pseudomonadati</taxon>
        <taxon>Pseudomonadota</taxon>
        <taxon>Alphaproteobacteria</taxon>
        <taxon>Hyphomicrobiales</taxon>
        <taxon>Phyllobacteriaceae</taxon>
        <taxon>Pseudaminobacter</taxon>
    </lineage>
</organism>
<name>A0A316CBQ1_PSESE</name>
<evidence type="ECO:0000313" key="4">
    <source>
        <dbReference type="EMBL" id="PWJ86526.1"/>
    </source>
</evidence>
<dbReference type="RefSeq" id="WP_244916033.1">
    <property type="nucleotide sequence ID" value="NZ_QGGG01000001.1"/>
</dbReference>
<feature type="domain" description="HTH tetR-type" evidence="3">
    <location>
        <begin position="6"/>
        <end position="66"/>
    </location>
</feature>
<evidence type="ECO:0000259" key="3">
    <source>
        <dbReference type="PROSITE" id="PS50977"/>
    </source>
</evidence>
<dbReference type="EMBL" id="QGGG01000001">
    <property type="protein sequence ID" value="PWJ86526.1"/>
    <property type="molecule type" value="Genomic_DNA"/>
</dbReference>
<dbReference type="InterPro" id="IPR001647">
    <property type="entry name" value="HTH_TetR"/>
</dbReference>
<reference evidence="4 5" key="1">
    <citation type="submission" date="2018-05" db="EMBL/GenBank/DDBJ databases">
        <title>Genomic Encyclopedia of Type Strains, Phase IV (KMG-IV): sequencing the most valuable type-strain genomes for metagenomic binning, comparative biology and taxonomic classification.</title>
        <authorList>
            <person name="Goeker M."/>
        </authorList>
    </citation>
    <scope>NUCLEOTIDE SEQUENCE [LARGE SCALE GENOMIC DNA]</scope>
    <source>
        <strain evidence="4 5">DSM 6986</strain>
    </source>
</reference>
<dbReference type="PANTHER" id="PTHR30055">
    <property type="entry name" value="HTH-TYPE TRANSCRIPTIONAL REGULATOR RUTR"/>
    <property type="match status" value="1"/>
</dbReference>
<keyword evidence="1 2" id="KW-0238">DNA-binding</keyword>
<comment type="caution">
    <text evidence="4">The sequence shown here is derived from an EMBL/GenBank/DDBJ whole genome shotgun (WGS) entry which is preliminary data.</text>
</comment>
<dbReference type="Pfam" id="PF17937">
    <property type="entry name" value="TetR_C_28"/>
    <property type="match status" value="1"/>
</dbReference>
<gene>
    <name evidence="4" type="ORF">C7441_101407</name>
</gene>
<proteinExistence type="predicted"/>
<evidence type="ECO:0000256" key="1">
    <source>
        <dbReference type="ARBA" id="ARBA00023125"/>
    </source>
</evidence>
<dbReference type="STRING" id="1192868.GCA_000304395_03010"/>
<sequence length="195" mass="21201">MARPRVIEQNDILDAAEAVVVRDGAAHLTLDAVAAEAGISKGSVIYDYKTKHQLIKAVIERRLEKEEIRIRAATAGLDPVSSISIRGLIEAAADALTDDARAVAVNLGAALAQDDELRKPIVDFYGRIIASIMATSKSPRGGLLAFLALEGLKALEWHNLHFWPEDERQRILQEIGWLVDTDPAPDMIARESGSS</sequence>
<dbReference type="InterPro" id="IPR041479">
    <property type="entry name" value="TetR_CgmR_C"/>
</dbReference>
<dbReference type="InterPro" id="IPR009057">
    <property type="entry name" value="Homeodomain-like_sf"/>
</dbReference>
<dbReference type="AlphaFoldDB" id="A0A316CBQ1"/>
<dbReference type="PANTHER" id="PTHR30055:SF148">
    <property type="entry name" value="TETR-FAMILY TRANSCRIPTIONAL REGULATOR"/>
    <property type="match status" value="1"/>
</dbReference>
<accession>A0A316CBQ1</accession>
<dbReference type="GO" id="GO:0003700">
    <property type="term" value="F:DNA-binding transcription factor activity"/>
    <property type="evidence" value="ECO:0007669"/>
    <property type="project" value="TreeGrafter"/>
</dbReference>
<keyword evidence="5" id="KW-1185">Reference proteome</keyword>
<dbReference type="GO" id="GO:0000976">
    <property type="term" value="F:transcription cis-regulatory region binding"/>
    <property type="evidence" value="ECO:0007669"/>
    <property type="project" value="TreeGrafter"/>
</dbReference>
<evidence type="ECO:0000256" key="2">
    <source>
        <dbReference type="PROSITE-ProRule" id="PRU00335"/>
    </source>
</evidence>